<evidence type="ECO:0000256" key="1">
    <source>
        <dbReference type="ARBA" id="ARBA00008857"/>
    </source>
</evidence>
<evidence type="ECO:0000313" key="8">
    <source>
        <dbReference type="EMBL" id="GLK02394.1"/>
    </source>
</evidence>
<reference evidence="8" key="2">
    <citation type="submission" date="2023-01" db="EMBL/GenBank/DDBJ databases">
        <authorList>
            <person name="Sun Q."/>
            <person name="Evtushenko L."/>
        </authorList>
    </citation>
    <scope>NUCLEOTIDE SEQUENCE</scope>
    <source>
        <strain evidence="8">VKM Ac-1958</strain>
    </source>
</reference>
<evidence type="ECO:0000256" key="4">
    <source>
        <dbReference type="PROSITE-ProRule" id="PRU01248"/>
    </source>
</evidence>
<evidence type="ECO:0008006" key="10">
    <source>
        <dbReference type="Google" id="ProtNLM"/>
    </source>
</evidence>
<accession>A0A9W6M9P2</accession>
<comment type="caution">
    <text evidence="8">The sequence shown here is derived from an EMBL/GenBank/DDBJ whole genome shotgun (WGS) entry which is preliminary data.</text>
</comment>
<name>A0A9W6M9P2_9MICO</name>
<dbReference type="GO" id="GO:0006310">
    <property type="term" value="P:DNA recombination"/>
    <property type="evidence" value="ECO:0007669"/>
    <property type="project" value="UniProtKB-KW"/>
</dbReference>
<evidence type="ECO:0000256" key="5">
    <source>
        <dbReference type="SAM" id="MobiDB-lite"/>
    </source>
</evidence>
<feature type="domain" description="Tyr recombinase" evidence="6">
    <location>
        <begin position="202"/>
        <end position="432"/>
    </location>
</feature>
<evidence type="ECO:0000259" key="6">
    <source>
        <dbReference type="PROSITE" id="PS51898"/>
    </source>
</evidence>
<keyword evidence="9" id="KW-1185">Reference proteome</keyword>
<dbReference type="PANTHER" id="PTHR30349">
    <property type="entry name" value="PHAGE INTEGRASE-RELATED"/>
    <property type="match status" value="1"/>
</dbReference>
<gene>
    <name evidence="8" type="ORF">GCM10017596_21090</name>
</gene>
<dbReference type="Pfam" id="PF00589">
    <property type="entry name" value="Phage_integrase"/>
    <property type="match status" value="2"/>
</dbReference>
<dbReference type="InterPro" id="IPR002104">
    <property type="entry name" value="Integrase_catalytic"/>
</dbReference>
<dbReference type="Gene3D" id="1.10.443.10">
    <property type="entry name" value="Intergrase catalytic core"/>
    <property type="match status" value="1"/>
</dbReference>
<dbReference type="InterPro" id="IPR044068">
    <property type="entry name" value="CB"/>
</dbReference>
<sequence length="476" mass="53234">MTAAVSDPRGAGKNASGSRVSAKGGSGAQPAKSRAQVRVRQLKHGESISVRFNMNGKRPERSFDTREHAEAWKLLVDQEGPEKALLMLDAEELTAAISSHTVDELMKLYNKSRTGAEDGTLEHYEMFARTSISPFMSALPAHMVTREKITEWVEAESESGRASKTIKNRLGYLAGVFNFAVDEELLTKNPCRGVRIQRGERRPVVFLTVSQFDTIISFLEQNEQDAVIMLAHTGIRWGELTALTVDDIDLEKLTVSINKAWKRSKKRGWYIGPPKTKKGVREISFSENLVPMLLRLIAVAQTVGKRRGTKRSEMYLFTNRQNNPLRGQRFLAGYWNPALRLANGLAPFDTSNDADNNRWQRGIGAFGTRTPAVSPIGKFPRIHDLRHTHASWLLEKGATLHAIQYRLGHESIKTTVDIYGHRANALSRAEADIMTDLFQVDEASAPNPQERLAQIREAREALEAEERRILVGDATP</sequence>
<organism evidence="8 9">
    <name type="scientific">Microbacterium keratanolyticum</name>
    <dbReference type="NCBI Taxonomy" id="67574"/>
    <lineage>
        <taxon>Bacteria</taxon>
        <taxon>Bacillati</taxon>
        <taxon>Actinomycetota</taxon>
        <taxon>Actinomycetes</taxon>
        <taxon>Micrococcales</taxon>
        <taxon>Microbacteriaceae</taxon>
        <taxon>Microbacterium</taxon>
    </lineage>
</organism>
<dbReference type="PROSITE" id="PS51898">
    <property type="entry name" value="TYR_RECOMBINASE"/>
    <property type="match status" value="1"/>
</dbReference>
<evidence type="ECO:0000313" key="9">
    <source>
        <dbReference type="Proteomes" id="UP001142325"/>
    </source>
</evidence>
<feature type="region of interest" description="Disordered" evidence="5">
    <location>
        <begin position="1"/>
        <end position="40"/>
    </location>
</feature>
<dbReference type="Gene3D" id="1.10.150.130">
    <property type="match status" value="1"/>
</dbReference>
<dbReference type="InterPro" id="IPR010998">
    <property type="entry name" value="Integrase_recombinase_N"/>
</dbReference>
<comment type="similarity">
    <text evidence="1">Belongs to the 'phage' integrase family.</text>
</comment>
<dbReference type="CDD" id="cd01189">
    <property type="entry name" value="INT_ICEBs1_C_like"/>
    <property type="match status" value="1"/>
</dbReference>
<dbReference type="GO" id="GO:0015074">
    <property type="term" value="P:DNA integration"/>
    <property type="evidence" value="ECO:0007669"/>
    <property type="project" value="InterPro"/>
</dbReference>
<dbReference type="InterPro" id="IPR050090">
    <property type="entry name" value="Tyrosine_recombinase_XerCD"/>
</dbReference>
<dbReference type="EMBL" id="BSET01000002">
    <property type="protein sequence ID" value="GLK02394.1"/>
    <property type="molecule type" value="Genomic_DNA"/>
</dbReference>
<dbReference type="GO" id="GO:0003677">
    <property type="term" value="F:DNA binding"/>
    <property type="evidence" value="ECO:0007669"/>
    <property type="project" value="UniProtKB-UniRule"/>
</dbReference>
<evidence type="ECO:0000256" key="2">
    <source>
        <dbReference type="ARBA" id="ARBA00023125"/>
    </source>
</evidence>
<reference evidence="8" key="1">
    <citation type="journal article" date="2014" name="Int. J. Syst. Evol. Microbiol.">
        <title>Complete genome sequence of Corynebacterium casei LMG S-19264T (=DSM 44701T), isolated from a smear-ripened cheese.</title>
        <authorList>
            <consortium name="US DOE Joint Genome Institute (JGI-PGF)"/>
            <person name="Walter F."/>
            <person name="Albersmeier A."/>
            <person name="Kalinowski J."/>
            <person name="Ruckert C."/>
        </authorList>
    </citation>
    <scope>NUCLEOTIDE SEQUENCE</scope>
    <source>
        <strain evidence="8">VKM Ac-1958</strain>
    </source>
</reference>
<keyword evidence="2 4" id="KW-0238">DNA-binding</keyword>
<dbReference type="PANTHER" id="PTHR30349:SF64">
    <property type="entry name" value="PROPHAGE INTEGRASE INTD-RELATED"/>
    <property type="match status" value="1"/>
</dbReference>
<keyword evidence="3" id="KW-0233">DNA recombination</keyword>
<feature type="domain" description="Core-binding (CB)" evidence="7">
    <location>
        <begin position="100"/>
        <end position="181"/>
    </location>
</feature>
<dbReference type="Proteomes" id="UP001142325">
    <property type="component" value="Unassembled WGS sequence"/>
</dbReference>
<dbReference type="InterPro" id="IPR011010">
    <property type="entry name" value="DNA_brk_join_enz"/>
</dbReference>
<evidence type="ECO:0000259" key="7">
    <source>
        <dbReference type="PROSITE" id="PS51900"/>
    </source>
</evidence>
<dbReference type="PROSITE" id="PS51900">
    <property type="entry name" value="CB"/>
    <property type="match status" value="1"/>
</dbReference>
<dbReference type="AlphaFoldDB" id="A0A9W6M9P2"/>
<protein>
    <recommendedName>
        <fullName evidence="10">Site-specific recombinase XerD</fullName>
    </recommendedName>
</protein>
<proteinExistence type="inferred from homology"/>
<dbReference type="RefSeq" id="WP_204939939.1">
    <property type="nucleotide sequence ID" value="NZ_BAAAUM010000002.1"/>
</dbReference>
<dbReference type="InterPro" id="IPR013762">
    <property type="entry name" value="Integrase-like_cat_sf"/>
</dbReference>
<evidence type="ECO:0000256" key="3">
    <source>
        <dbReference type="ARBA" id="ARBA00023172"/>
    </source>
</evidence>
<dbReference type="SUPFAM" id="SSF56349">
    <property type="entry name" value="DNA breaking-rejoining enzymes"/>
    <property type="match status" value="1"/>
</dbReference>